<dbReference type="AlphaFoldDB" id="A0A8H5M9D1"/>
<feature type="compositionally biased region" description="Low complexity" evidence="1">
    <location>
        <begin position="245"/>
        <end position="255"/>
    </location>
</feature>
<feature type="region of interest" description="Disordered" evidence="1">
    <location>
        <begin position="32"/>
        <end position="69"/>
    </location>
</feature>
<comment type="caution">
    <text evidence="2">The sequence shown here is derived from an EMBL/GenBank/DDBJ whole genome shotgun (WGS) entry which is preliminary data.</text>
</comment>
<evidence type="ECO:0000313" key="3">
    <source>
        <dbReference type="Proteomes" id="UP000518752"/>
    </source>
</evidence>
<protein>
    <submittedName>
        <fullName evidence="2">Uncharacterized protein</fullName>
    </submittedName>
</protein>
<dbReference type="OrthoDB" id="3068253at2759"/>
<accession>A0A8H5M9D1</accession>
<dbReference type="Proteomes" id="UP000518752">
    <property type="component" value="Unassembled WGS sequence"/>
</dbReference>
<gene>
    <name evidence="2" type="ORF">D9757_006720</name>
</gene>
<feature type="region of interest" description="Disordered" evidence="1">
    <location>
        <begin position="93"/>
        <end position="160"/>
    </location>
</feature>
<sequence>MSTSTSGAGLITAPAIVDIDKKVLPNLIHFPDASASADPQIPTNFQPESVNSKRNSNPPLTTSKPRDVAAAVANFRPTHKEVITGIAPHVYDERRTKSRRRRSLNGARRERSVTRRPSASFDFYQSGMHGSAGPPTHGGGLSRRSSRSSDGFNPRPVAPPTITYNTASSLKWSASSPLRISAVIAVDDVDKLFADQDQEQGLSVKNESEANTDSASVTLPTLADHRRRKSRLFRLELIPGKRNGSGDSDSSPPSSTDGVCSRKPKWRIDIQVLRSIGLKIKSSKK</sequence>
<keyword evidence="3" id="KW-1185">Reference proteome</keyword>
<reference evidence="2 3" key="1">
    <citation type="journal article" date="2020" name="ISME J.">
        <title>Uncovering the hidden diversity of litter-decomposition mechanisms in mushroom-forming fungi.</title>
        <authorList>
            <person name="Floudas D."/>
            <person name="Bentzer J."/>
            <person name="Ahren D."/>
            <person name="Johansson T."/>
            <person name="Persson P."/>
            <person name="Tunlid A."/>
        </authorList>
    </citation>
    <scope>NUCLEOTIDE SEQUENCE [LARGE SCALE GENOMIC DNA]</scope>
    <source>
        <strain evidence="2 3">CBS 406.79</strain>
    </source>
</reference>
<name>A0A8H5M9D1_9AGAR</name>
<dbReference type="EMBL" id="JAACJN010000039">
    <property type="protein sequence ID" value="KAF5385537.1"/>
    <property type="molecule type" value="Genomic_DNA"/>
</dbReference>
<proteinExistence type="predicted"/>
<organism evidence="2 3">
    <name type="scientific">Collybiopsis confluens</name>
    <dbReference type="NCBI Taxonomy" id="2823264"/>
    <lineage>
        <taxon>Eukaryota</taxon>
        <taxon>Fungi</taxon>
        <taxon>Dikarya</taxon>
        <taxon>Basidiomycota</taxon>
        <taxon>Agaricomycotina</taxon>
        <taxon>Agaricomycetes</taxon>
        <taxon>Agaricomycetidae</taxon>
        <taxon>Agaricales</taxon>
        <taxon>Marasmiineae</taxon>
        <taxon>Omphalotaceae</taxon>
        <taxon>Collybiopsis</taxon>
    </lineage>
</organism>
<feature type="compositionally biased region" description="Polar residues" evidence="1">
    <location>
        <begin position="41"/>
        <end position="63"/>
    </location>
</feature>
<evidence type="ECO:0000256" key="1">
    <source>
        <dbReference type="SAM" id="MobiDB-lite"/>
    </source>
</evidence>
<feature type="region of interest" description="Disordered" evidence="1">
    <location>
        <begin position="238"/>
        <end position="263"/>
    </location>
</feature>
<evidence type="ECO:0000313" key="2">
    <source>
        <dbReference type="EMBL" id="KAF5385537.1"/>
    </source>
</evidence>